<gene>
    <name evidence="1" type="ORF">BFP71_11240</name>
</gene>
<evidence type="ECO:0000313" key="2">
    <source>
        <dbReference type="Proteomes" id="UP000095552"/>
    </source>
</evidence>
<accession>A0A1E5SY58</accession>
<name>A0A1E5SY58_9BACT</name>
<dbReference type="STRING" id="1563681.BFP71_11240"/>
<dbReference type="EMBL" id="MDGQ01000005">
    <property type="protein sequence ID" value="OEK04059.1"/>
    <property type="molecule type" value="Genomic_DNA"/>
</dbReference>
<dbReference type="RefSeq" id="WP_069835564.1">
    <property type="nucleotide sequence ID" value="NZ_MDGQ01000005.1"/>
</dbReference>
<protein>
    <submittedName>
        <fullName evidence="1">Uncharacterized protein</fullName>
    </submittedName>
</protein>
<reference evidence="1 2" key="1">
    <citation type="submission" date="2016-08" db="EMBL/GenBank/DDBJ databases">
        <title>Draft genome of Fabibacter sp. strain SK-8.</title>
        <authorList>
            <person name="Wong S.-K."/>
            <person name="Hamasaki K."/>
            <person name="Yoshizawa S."/>
        </authorList>
    </citation>
    <scope>NUCLEOTIDE SEQUENCE [LARGE SCALE GENOMIC DNA]</scope>
    <source>
        <strain evidence="1 2">SK-8</strain>
    </source>
</reference>
<dbReference type="Proteomes" id="UP000095552">
    <property type="component" value="Unassembled WGS sequence"/>
</dbReference>
<sequence>MRIFIVSLLFVSCFHLSIAQREQFEFPSQVWHEGSVTLVDGTKLDGNVKYDLSADLIQVIVDQKTLTYGANQIRQFDIFQKDIALKRLFFSIPFTTETGYRRPKLFEVLVDARTSLIAREFIALSTRTIDNPYYRWGARRFNPIGGRSVQVRYLDYKFYLVDSSNGKMELLGSSKKEVISAFRNKQNEIRRYIKDKKLKVDQVEDIIEIVRYYNQIQGT</sequence>
<dbReference type="AlphaFoldDB" id="A0A1E5SY58"/>
<proteinExistence type="predicted"/>
<organism evidence="1 2">
    <name type="scientific">Roseivirga misakiensis</name>
    <dbReference type="NCBI Taxonomy" id="1563681"/>
    <lineage>
        <taxon>Bacteria</taxon>
        <taxon>Pseudomonadati</taxon>
        <taxon>Bacteroidota</taxon>
        <taxon>Cytophagia</taxon>
        <taxon>Cytophagales</taxon>
        <taxon>Roseivirgaceae</taxon>
        <taxon>Roseivirga</taxon>
    </lineage>
</organism>
<dbReference type="OrthoDB" id="979024at2"/>
<comment type="caution">
    <text evidence="1">The sequence shown here is derived from an EMBL/GenBank/DDBJ whole genome shotgun (WGS) entry which is preliminary data.</text>
</comment>
<evidence type="ECO:0000313" key="1">
    <source>
        <dbReference type="EMBL" id="OEK04059.1"/>
    </source>
</evidence>
<keyword evidence="2" id="KW-1185">Reference proteome</keyword>